<dbReference type="Pfam" id="PF03028">
    <property type="entry name" value="Dynein_heavy"/>
    <property type="match status" value="1"/>
</dbReference>
<dbReference type="Pfam" id="PF12774">
    <property type="entry name" value="AAA_6"/>
    <property type="match status" value="1"/>
</dbReference>
<dbReference type="Gene3D" id="1.20.920.30">
    <property type="match status" value="1"/>
</dbReference>
<feature type="region of interest" description="Disordered" evidence="16">
    <location>
        <begin position="3315"/>
        <end position="3402"/>
    </location>
</feature>
<dbReference type="InterPro" id="IPR042228">
    <property type="entry name" value="Dynein_linker_3"/>
</dbReference>
<dbReference type="Pfam" id="PF12777">
    <property type="entry name" value="MT"/>
    <property type="match status" value="1"/>
</dbReference>
<keyword evidence="10" id="KW-0969">Cilium</keyword>
<keyword evidence="11" id="KW-0505">Motor protein</keyword>
<keyword evidence="6" id="KW-0547">Nucleotide-binding</keyword>
<dbReference type="CDD" id="cd00102">
    <property type="entry name" value="IPT"/>
    <property type="match status" value="1"/>
</dbReference>
<keyword evidence="4" id="KW-0493">Microtubule</keyword>
<dbReference type="GO" id="GO:0030286">
    <property type="term" value="C:dynein complex"/>
    <property type="evidence" value="ECO:0007669"/>
    <property type="project" value="UniProtKB-KW"/>
</dbReference>
<dbReference type="InterPro" id="IPR004273">
    <property type="entry name" value="Dynein_heavy_D6_P-loop"/>
</dbReference>
<evidence type="ECO:0000259" key="18">
    <source>
        <dbReference type="SMART" id="SM00429"/>
    </source>
</evidence>
<dbReference type="InterPro" id="IPR041658">
    <property type="entry name" value="AAA_lid_11"/>
</dbReference>
<dbReference type="Gene3D" id="1.20.58.1120">
    <property type="match status" value="1"/>
</dbReference>
<dbReference type="Gene3D" id="2.120.10.80">
    <property type="entry name" value="Kelch-type beta propeller"/>
    <property type="match status" value="2"/>
</dbReference>
<dbReference type="Gene3D" id="6.10.140.1060">
    <property type="match status" value="1"/>
</dbReference>
<evidence type="ECO:0000256" key="14">
    <source>
        <dbReference type="PROSITE-ProRule" id="PRU00087"/>
    </source>
</evidence>
<feature type="domain" description="AAA+ ATPase" evidence="17">
    <location>
        <begin position="2023"/>
        <end position="2172"/>
    </location>
</feature>
<dbReference type="InterPro" id="IPR015915">
    <property type="entry name" value="Kelch-typ_b-propeller"/>
</dbReference>
<name>A0A383SAC5_PARTE</name>
<evidence type="ECO:0000256" key="5">
    <source>
        <dbReference type="ARBA" id="ARBA00022737"/>
    </source>
</evidence>
<dbReference type="InterPro" id="IPR013602">
    <property type="entry name" value="Dynein_heavy_linker"/>
</dbReference>
<keyword evidence="12" id="KW-0206">Cytoskeleton</keyword>
<dbReference type="FunFam" id="3.40.50.300:FF:000049">
    <property type="entry name" value="Dynein, axonemal, heavy chain 5"/>
    <property type="match status" value="1"/>
</dbReference>
<dbReference type="Gene3D" id="1.10.8.710">
    <property type="match status" value="1"/>
</dbReference>
<evidence type="ECO:0000256" key="13">
    <source>
        <dbReference type="ARBA" id="ARBA00023273"/>
    </source>
</evidence>
<dbReference type="FunFam" id="3.40.50.300:FF:002141">
    <property type="entry name" value="Dynein heavy chain"/>
    <property type="match status" value="1"/>
</dbReference>
<feature type="domain" description="IPT/TIG" evidence="18">
    <location>
        <begin position="359"/>
        <end position="450"/>
    </location>
</feature>
<dbReference type="GO" id="GO:0008569">
    <property type="term" value="F:minus-end-directed microtubule motor activity"/>
    <property type="evidence" value="ECO:0007669"/>
    <property type="project" value="InterPro"/>
</dbReference>
<protein>
    <submittedName>
        <fullName evidence="19">PtDNAH9a protein</fullName>
    </submittedName>
</protein>
<feature type="coiled-coil region" evidence="15">
    <location>
        <begin position="720"/>
        <end position="783"/>
    </location>
</feature>
<dbReference type="InterPro" id="IPR026983">
    <property type="entry name" value="DHC"/>
</dbReference>
<dbReference type="FunFam" id="3.40.50.300:FF:001275">
    <property type="entry name" value="Dynein heavy chain, putative"/>
    <property type="match status" value="1"/>
</dbReference>
<dbReference type="InterPro" id="IPR035699">
    <property type="entry name" value="AAA_6"/>
</dbReference>
<feature type="region of interest" description="Disordered" evidence="16">
    <location>
        <begin position="519"/>
        <end position="576"/>
    </location>
</feature>
<dbReference type="Pfam" id="PF12775">
    <property type="entry name" value="AAA_7"/>
    <property type="match status" value="1"/>
</dbReference>
<dbReference type="SUPFAM" id="SSF52540">
    <property type="entry name" value="P-loop containing nucleoside triphosphate hydrolases"/>
    <property type="match status" value="4"/>
</dbReference>
<dbReference type="Gene3D" id="3.10.490.20">
    <property type="match status" value="1"/>
</dbReference>
<dbReference type="GO" id="GO:0005874">
    <property type="term" value="C:microtubule"/>
    <property type="evidence" value="ECO:0007669"/>
    <property type="project" value="UniProtKB-KW"/>
</dbReference>
<dbReference type="InterPro" id="IPR027417">
    <property type="entry name" value="P-loop_NTPase"/>
</dbReference>
<dbReference type="Gene3D" id="3.20.180.20">
    <property type="entry name" value="Dynein heavy chain, N-terminal domain 2"/>
    <property type="match status" value="1"/>
</dbReference>
<evidence type="ECO:0000259" key="17">
    <source>
        <dbReference type="SMART" id="SM00382"/>
    </source>
</evidence>
<dbReference type="InterPro" id="IPR013783">
    <property type="entry name" value="Ig-like_fold"/>
</dbReference>
<evidence type="ECO:0000256" key="2">
    <source>
        <dbReference type="ARBA" id="ARBA00008887"/>
    </source>
</evidence>
<dbReference type="SUPFAM" id="SSF81296">
    <property type="entry name" value="E set domains"/>
    <property type="match status" value="2"/>
</dbReference>
<feature type="compositionally biased region" description="Basic and acidic residues" evidence="16">
    <location>
        <begin position="528"/>
        <end position="538"/>
    </location>
</feature>
<dbReference type="FunFam" id="1.10.8.720:FF:000002">
    <property type="entry name" value="Dynein heavy chain 9, axonemal"/>
    <property type="match status" value="1"/>
</dbReference>
<dbReference type="Pfam" id="PF17857">
    <property type="entry name" value="AAA_lid_1"/>
    <property type="match status" value="1"/>
</dbReference>
<dbReference type="SMART" id="SM00382">
    <property type="entry name" value="AAA"/>
    <property type="match status" value="3"/>
</dbReference>
<reference evidence="19" key="1">
    <citation type="submission" date="2018-08" db="EMBL/GenBank/DDBJ databases">
        <authorList>
            <person name="Ferrada E.E."/>
            <person name="Latorre B.A."/>
        </authorList>
    </citation>
    <scope>NUCLEOTIDE SEQUENCE</scope>
    <source>
        <strain evidence="19">51</strain>
    </source>
</reference>
<evidence type="ECO:0000256" key="15">
    <source>
        <dbReference type="SAM" id="Coils"/>
    </source>
</evidence>
<dbReference type="Pfam" id="PF12781">
    <property type="entry name" value="AAA_9"/>
    <property type="match status" value="1"/>
</dbReference>
<dbReference type="Gene3D" id="1.20.920.20">
    <property type="match status" value="1"/>
</dbReference>
<dbReference type="FunFam" id="1.10.8.710:FF:000002">
    <property type="entry name" value="dynein heavy chain 17, axonemal"/>
    <property type="match status" value="1"/>
</dbReference>
<gene>
    <name evidence="19" type="primary">PtDNAH9a</name>
</gene>
<dbReference type="Pfam" id="PF24681">
    <property type="entry name" value="Kelch_KLHDC2_KLHL20_DRC7"/>
    <property type="match status" value="1"/>
</dbReference>
<dbReference type="InterPro" id="IPR042222">
    <property type="entry name" value="Dynein_2_N"/>
</dbReference>
<dbReference type="Gene3D" id="1.20.140.100">
    <property type="entry name" value="Dynein heavy chain, N-terminal domain 2"/>
    <property type="match status" value="1"/>
</dbReference>
<dbReference type="GO" id="GO:0007018">
    <property type="term" value="P:microtubule-based movement"/>
    <property type="evidence" value="ECO:0007669"/>
    <property type="project" value="InterPro"/>
</dbReference>
<dbReference type="Pfam" id="PF12780">
    <property type="entry name" value="AAA_8"/>
    <property type="match status" value="1"/>
</dbReference>
<dbReference type="InterPro" id="IPR043157">
    <property type="entry name" value="Dynein_AAA1S"/>
</dbReference>
<feature type="region of interest" description="Disordered" evidence="16">
    <location>
        <begin position="125"/>
        <end position="149"/>
    </location>
</feature>
<dbReference type="Pfam" id="PF17852">
    <property type="entry name" value="Dynein_AAA_lid"/>
    <property type="match status" value="1"/>
</dbReference>
<dbReference type="FunFam" id="1.20.920.30:FF:000002">
    <property type="entry name" value="Dynein axonemal heavy chain 3"/>
    <property type="match status" value="1"/>
</dbReference>
<dbReference type="PANTHER" id="PTHR22878">
    <property type="entry name" value="DYNEIN HEAVY CHAIN 6, AXONEMAL-LIKE-RELATED"/>
    <property type="match status" value="1"/>
</dbReference>
<dbReference type="InterPro" id="IPR024743">
    <property type="entry name" value="Dynein_HC_stalk"/>
</dbReference>
<dbReference type="Gene3D" id="2.60.40.10">
    <property type="entry name" value="Immunoglobulins"/>
    <property type="match status" value="2"/>
</dbReference>
<proteinExistence type="inferred from homology"/>
<dbReference type="PANTHER" id="PTHR22878:SF69">
    <property type="entry name" value="DYNEIN HEAVY CHAIN"/>
    <property type="match status" value="1"/>
</dbReference>
<dbReference type="Gene3D" id="1.10.8.720">
    <property type="entry name" value="Region D6 of dynein motor"/>
    <property type="match status" value="1"/>
</dbReference>
<dbReference type="Gene3D" id="3.40.50.300">
    <property type="entry name" value="P-loop containing nucleotide triphosphate hydrolases"/>
    <property type="match status" value="5"/>
</dbReference>
<evidence type="ECO:0000256" key="8">
    <source>
        <dbReference type="ARBA" id="ARBA00023017"/>
    </source>
</evidence>
<dbReference type="SUPFAM" id="SSF117281">
    <property type="entry name" value="Kelch motif"/>
    <property type="match status" value="1"/>
</dbReference>
<dbReference type="GO" id="GO:0005930">
    <property type="term" value="C:axoneme"/>
    <property type="evidence" value="ECO:0007669"/>
    <property type="project" value="UniProtKB-SubCell"/>
</dbReference>
<feature type="domain" description="AAA+ ATPase" evidence="17">
    <location>
        <begin position="1416"/>
        <end position="1555"/>
    </location>
</feature>
<dbReference type="Pfam" id="PF18199">
    <property type="entry name" value="Dynein_C"/>
    <property type="match status" value="1"/>
</dbReference>
<dbReference type="InterPro" id="IPR041228">
    <property type="entry name" value="Dynein_C"/>
</dbReference>
<evidence type="ECO:0000256" key="7">
    <source>
        <dbReference type="ARBA" id="ARBA00022840"/>
    </source>
</evidence>
<feature type="compositionally biased region" description="Basic residues" evidence="16">
    <location>
        <begin position="539"/>
        <end position="550"/>
    </location>
</feature>
<dbReference type="SMART" id="SM00429">
    <property type="entry name" value="IPT"/>
    <property type="match status" value="1"/>
</dbReference>
<dbReference type="InterPro" id="IPR041589">
    <property type="entry name" value="DNAH3_AAA_lid_1"/>
</dbReference>
<dbReference type="Gene3D" id="1.10.8.1220">
    <property type="match status" value="1"/>
</dbReference>
<dbReference type="InterPro" id="IPR035706">
    <property type="entry name" value="AAA_9"/>
</dbReference>
<accession>A0A383SAC5</accession>
<keyword evidence="3" id="KW-0963">Cytoplasm</keyword>
<dbReference type="PROSITE" id="PS50194">
    <property type="entry name" value="FILAMIN_REPEAT"/>
    <property type="match status" value="1"/>
</dbReference>
<feature type="repeat" description="Filamin" evidence="14">
    <location>
        <begin position="450"/>
        <end position="637"/>
    </location>
</feature>
<dbReference type="FunFam" id="3.40.50.300:FF:000738">
    <property type="entry name" value="Dynein heavy chain axonemal"/>
    <property type="match status" value="1"/>
</dbReference>
<keyword evidence="7" id="KW-0067">ATP-binding</keyword>
<dbReference type="Pfam" id="PF00630">
    <property type="entry name" value="Filamin"/>
    <property type="match status" value="1"/>
</dbReference>
<dbReference type="FunFam" id="3.10.490.20:FF:000009">
    <property type="entry name" value="Dynein heavy chain 4"/>
    <property type="match status" value="1"/>
</dbReference>
<evidence type="ECO:0000313" key="19">
    <source>
        <dbReference type="EMBL" id="SYZ35237.1"/>
    </source>
</evidence>
<dbReference type="EMBL" id="LS992555">
    <property type="protein sequence ID" value="SYZ35237.1"/>
    <property type="molecule type" value="Genomic_DNA"/>
</dbReference>
<feature type="compositionally biased region" description="Low complexity" evidence="16">
    <location>
        <begin position="3342"/>
        <end position="3354"/>
    </location>
</feature>
<dbReference type="InterPro" id="IPR024317">
    <property type="entry name" value="Dynein_heavy_chain_D4_dom"/>
</dbReference>
<feature type="coiled-coil region" evidence="15">
    <location>
        <begin position="2633"/>
        <end position="2690"/>
    </location>
</feature>
<dbReference type="InterPro" id="IPR014756">
    <property type="entry name" value="Ig_E-set"/>
</dbReference>
<dbReference type="FunFam" id="1.20.58.1120:FF:000001">
    <property type="entry name" value="dynein heavy chain 2, axonemal"/>
    <property type="match status" value="1"/>
</dbReference>
<evidence type="ECO:0000256" key="10">
    <source>
        <dbReference type="ARBA" id="ARBA00023069"/>
    </source>
</evidence>
<dbReference type="InterPro" id="IPR041466">
    <property type="entry name" value="Dynein_AAA5_ext"/>
</dbReference>
<dbReference type="InterPro" id="IPR003593">
    <property type="entry name" value="AAA+_ATPase"/>
</dbReference>
<dbReference type="Gene3D" id="1.10.472.130">
    <property type="match status" value="1"/>
</dbReference>
<dbReference type="FunFam" id="1.20.140.100:FF:000001">
    <property type="entry name" value="dynein heavy chain 17, axonemal"/>
    <property type="match status" value="1"/>
</dbReference>
<feature type="domain" description="AAA+ ATPase" evidence="17">
    <location>
        <begin position="1698"/>
        <end position="1826"/>
    </location>
</feature>
<feature type="compositionally biased region" description="Basic and acidic residues" evidence="16">
    <location>
        <begin position="3371"/>
        <end position="3395"/>
    </location>
</feature>
<comment type="similarity">
    <text evidence="2">Belongs to the dynein heavy chain family.</text>
</comment>
<keyword evidence="13" id="KW-0966">Cell projection</keyword>
<keyword evidence="5" id="KW-0677">Repeat</keyword>
<evidence type="ECO:0000256" key="1">
    <source>
        <dbReference type="ARBA" id="ARBA00004430"/>
    </source>
</evidence>
<sequence length="4183" mass="477948">MPQPLVWVQVKQSGQIPAPRSGHTFVTVGKTHILFGGLDSEKKPDAEKKNTKIAPNNQVYSLRVAPNVCEWKLVQCSGDPPLPRTNHAACAITPEKMLIFGGFYTSNLRFNDTFILRTTNFQWSQPPNQKVTGEPKNAESKIGAPEPRGNHSATFHKNKVYVFGGHGGVGYATKSFNDLYVLDCESFEWSQLEPSGTPPDPRGGHNSQIMGQNDLLMIFGGWNQISQFQNVIIYDINNNSWVDPEISHEIPKWNMAGIMVPSIPSWKYFIFGGQVGNFEEGGNRTASRLVDDTFVLDVDAKKWSPVQLEEEKPVKPKTRESTTLIYDPSDSRIMMFGGWSNAWMNDIYALNVSSIVGPPYAIYSIKPCLGPLTGKTKVSITGDGFKDSQNIIVRFFSGKASEDVQAVYVSPTELTCETPSYEKHGARKSEVKVSIDRLDFTIMSQFYSYFLNSKAEKSLMFGPGVLRENAIKTDTMFYIQTRNLNNQNRESGADEFQIEITRPDVLSELEEERQREAIRLQQLEQMDPEERERIEQESHKKRTVKRKKVKQQQEGEEGENQESEYEEVEEEVPQEKSRLQLLEEKANIKYSIHDNDDGSYIVKYQIEEPCEVIVNVKLKNERGEFNEIRGAPKKAQFLDGVGIKNNQYTGQQLVNYVTNKNEEINKLIDTSRDNINIKDKNIQEDVNSLLEVMENLKKISDEKENILLLLDENEQILRTLEKHDMKKETEIKKVNKMQEEWKNLLKISQTVEKDISGPVKQEADKTKEKIKKFEEQLKEYLQGLKKETFYQYKTGIKDSQERFTEVQAQIDKFTKTLQNYEYYSKMFNFPDEVVGCQKNLDAIKQEVAAVQLLWEHIKKCEQKFSDYKRYKWATIDPNDMEDEVKKLRKFLIDMKGIDKRSNVFTGINEDLRKWGTFIPLLTELKDPAMNTTDSRHWKEVKVVVNQDFAIGDDMELDVIWNLKLFDFREKIEDISEQAKQELKMEKGIIKVDTFWKDVQFELLKHKDTDIRTLKMLDEHFETLEEHQLQVNNMLLSKYVKFFEKDVEKWKQDLGAIYDVIQLLSEVQKTWSFLENLFIQSEEVKKELPKESEQFVGIDKNMKEIMESGCQIKIILKFCTQPNMLKSLEKIQADLKVCEKALNEFLDSKRRAFPRFYFVSVNDLLDILSNGNSPAKINRHMSKIFQAIDKLELQENDNERPFAKKMITCVGQEEVSLVKPLQLLNKVETYLQAMIDSMIDTLRELAKKSFGCYDSKTCQLQMDRKTWIDQDPAQIALLVNNIMWSVQVEEAFGKIANGDMNALKDYYKRSVEALTELIRFVRGDLTKSLRQKLMCLITMDAHSRDTIGKLIDEHVRKPDEFQWQSQLKFYWVNNDALIRIADASFNYSYEYLGNGPRLVITPLTDRIYVTATQALHLKMGCAPAGPAGTGKTETTKDLANALAKACYVFNCSSEMNYESMGNIYKGLASSGCWGCFDEFNRLLPEVLSVCSVQFKAVTDAIKQQKKTFLFPGGGEISLDPTCGVFITMNPGYLGRAELPEGLKALFRPITVVVPDLELICENMLMAEGFEEAKTLAHKFVTLYMLCRDLLSKQLHYDWGLRAIKSVLVVAGGFKRAEANIAEQALLMRALRDFNIPKIAFQDLDVFSGLLSDLFPNINIPRKRDMAFEGIIEQVTAENRLDPDPDYILKIVQASELLEIRHCIFVMGPPGAGKSTTWKMLAKAQDKAGKKTTVVDLDPKVVSTRDLYGYNLPTKEWKDGLVSKVLRSLSEIQDVNPKWILLDGDLDANWIESMNSVMDDNKILTLANNERIPLKPHMRMLFEIRDLRFATPATVSRAGILYISDDKGYQWRAYVKSWVKNNFNDDKFKQDLQKLFDRYIEGTLLFLKKHCKTLIPVNPISMIISLCKALLPLLQGEVKNMEYHFVYCCVWAIGGVLSEKDSIDYRKDFSNWWKGEWKTSVKFPSKGTVFDYFVEQNSENVKFDEWAKRLSNIDFDPQSMVMGNITVPTKETLATSELVKQFIYVQQPVLMIGQSGCGKTQLAKGILRDIVKAQPDNFTYQLINFNYYTDSTYLQAQLEQQLEKKAGRQFGPQGKGKLIYFIDDLNMPQLDPYDTQTAIALLRQHADYGHWYDLSKLSLKDIINTQTIAAMNPSAGSFFVNPRYQRHFWTVSIPIPDNESLFLIYNTFLSGHLKRFKPAVTENGPAIIKAALQLHTSVIQNFRKTAINFHYEFNLRHISNVIQGLLLADPAKFIDSDKLIRLWVHESERTYGDRLVSMDNLNTYKALMFDLLKKQFTKFNFSRFFAKDNPENLIFCNFLAGIGGDRFYDQMPNDKLEPVITEALKEYNDNFAYMGLVLFEDALKHVCRITRIVLPPGGHSLLVGVGGSGKQSLTKLAAFIMTYTLFMITISSNYGMNDLRTDLQLLYQKSGVKDEPIMFLFNEGQITNERFLTYINDLLSSGEVAELYNSDEKEVLINQIRPKVKADGRPDTRDSCWGWFIDKVRQNLHMTLCFSPVGESLRKRARQFPALVNSTVIDWFQPWPQDALYNVAQQFLKDIDVPTDQVREAIVKFMPFSFKLVNDLSVKLLEQERRYVYTTPKSFLELIKLYIFMLKTKKGMLEKNKERYENGLIKLRSTQALVAEIEIQVKEKQQEAEQIKNEANQVAEVVGKEKAKAEVENAKAADEEAKCSTIKQDVEQKKTSTQADLDAAIPLVEQAKAALNGLSEKDFQVAKNFATPPSGVPDVFSATIFLLAGFYNEQIEVDPKSKKPKAYDWKSAQKMMQKPKELLNKLMGFKDIVDANQVPTTNVDFVKKNYLNLEHFNAQTMANKSSAARGLCDWVINIVKYYDVIQIVEPKRQALKEAIQQLDDANAKLAKVQEQVKELNDRLAVLTADYNKAMAQLQAALDQAAKCEKRLNSANRLVKALGSENERWDQAIKMLEGQIQLLSGDVLVSAAFVSYAGPFNKRFRDVMIKDYFLKFIIDNKVPLSNNADPVKLLTDESTIAKWNQQLLPSDAVSTENGTILTNSERYPLIIDPQLQGIKWIKEKESSNNMKILRIGQKNTNRQIEFSIQAGNPCLIENMDERIDAVLMPVIARQFIIKSSGQKKIKFAGQELDVHPKFQLFLHTQLSNPHYPPEIQAEATLINFTVTEDGLSDQLLALVVGRERPDLAQKKVELIQQQNSFKIKLKELEDELLYKLANAEGDILEDIALIENLEYSKKISTEIAEKVEIAKATEAKINETSEQYRNAAARGALIYFLLTDLSKIHSFYKYSLESYLVVVHRAIDLISEHKHVQTGVMLDEKAAAQIDLGKKKEGEDEEAAEGEEGEQQEEQQEEQQQEQQQEEQQQGEQQEGEQGEGQQGEGEEGGEAKEGEEGEQKKEEQAEEQKRAADDDQLTPQSLRKRVNQLIESITYTSFQYARRGLFERHKLIVSTMLTLRINLKAGKLPKEQVDHLIIGKIELNPPPMPESLKSFLNDTIWACCKALESIPEFNGLGQSLEVDNLQWKKWYNEEKAEISDLPKAFSHLKKFHRLLLLRTMRPDRLTSAMANYVAEEMGDKYVEQPPFSIFETFSEMAPTTPIFFVLFPGVDPTPEVERVAAQYDITSFNGKFINISMGQGQEEIARKALLDCAVQGHWIMLQNVHLMQNWLTGLNGLEGYLETVYAKHHPNFRVFISSEPPPLPEMKIIPESILQASVKVANEAPQDLKANLRRAYAHFDQEFLNKCQKKPQEFKACLFALCHFHSLVLGRKKFGAQGWSRIYNFNDGDLTICANVLYNYLSKYDVVPWDDLKYIFGEIMYGGHITDDWDRRTNATYLKVLIKPELLQPNFSLGPGFKSPDPSRFEYEQYKEYIEKKLPIESPQMFGMHPNAEIGYLTQQCETLFSTILDVQGGSSSGGGGKKDDGVMTQLTLLKSTTPADTNLMDVTAKASEKTPDQIVCLQECERMNILLGEIRRSLEDLRLGMTGALNITDQMEALSLSLQFNKVPASWEKFAYFSRKGLAAWFNDLIERTNQLAVWTQEMVTPISLCISYLFNPMSFLTAIMQKTAREQGLPLDDMVLQTNVTAIKGHEEVTVSAETGAYIHGLYLEGAAWELGGQGQEGYLIEQKQKELHPKLPVVNVIAVTAEKKKKIGQYQCPVYVTSMRGPTFVFTANLNMENEDSDPSKWILSGTCLLMSDD</sequence>
<dbReference type="GO" id="GO:0051959">
    <property type="term" value="F:dynein light intermediate chain binding"/>
    <property type="evidence" value="ECO:0007669"/>
    <property type="project" value="InterPro"/>
</dbReference>
<dbReference type="GO" id="GO:0045505">
    <property type="term" value="F:dynein intermediate chain binding"/>
    <property type="evidence" value="ECO:0007669"/>
    <property type="project" value="InterPro"/>
</dbReference>
<dbReference type="Gene3D" id="1.20.1270.280">
    <property type="match status" value="1"/>
</dbReference>
<comment type="subcellular location">
    <subcellularLocation>
        <location evidence="1">Cytoplasm</location>
        <location evidence="1">Cytoskeleton</location>
        <location evidence="1">Cilium axoneme</location>
    </subcellularLocation>
</comment>
<dbReference type="InterPro" id="IPR002909">
    <property type="entry name" value="IPT_dom"/>
</dbReference>
<feature type="compositionally biased region" description="Acidic residues" evidence="16">
    <location>
        <begin position="554"/>
        <end position="572"/>
    </location>
</feature>
<keyword evidence="9 15" id="KW-0175">Coiled coil</keyword>
<organism evidence="19">
    <name type="scientific">Paramecium tetraurelia</name>
    <dbReference type="NCBI Taxonomy" id="5888"/>
    <lineage>
        <taxon>Eukaryota</taxon>
        <taxon>Sar</taxon>
        <taxon>Alveolata</taxon>
        <taxon>Ciliophora</taxon>
        <taxon>Intramacronucleata</taxon>
        <taxon>Oligohymenophorea</taxon>
        <taxon>Peniculida</taxon>
        <taxon>Parameciidae</taxon>
        <taxon>Paramecium</taxon>
    </lineage>
</organism>
<dbReference type="InterPro" id="IPR042219">
    <property type="entry name" value="AAA_lid_11_sf"/>
</dbReference>
<feature type="compositionally biased region" description="Acidic residues" evidence="16">
    <location>
        <begin position="3320"/>
        <end position="3341"/>
    </location>
</feature>
<evidence type="ECO:0000256" key="9">
    <source>
        <dbReference type="ARBA" id="ARBA00023054"/>
    </source>
</evidence>
<keyword evidence="8" id="KW-0243">Dynein</keyword>
<dbReference type="SUPFAM" id="SSF57997">
    <property type="entry name" value="Tropomyosin"/>
    <property type="match status" value="1"/>
</dbReference>
<dbReference type="Gene3D" id="1.10.287.2620">
    <property type="match status" value="1"/>
</dbReference>
<evidence type="ECO:0000256" key="6">
    <source>
        <dbReference type="ARBA" id="ARBA00022741"/>
    </source>
</evidence>
<dbReference type="InterPro" id="IPR043160">
    <property type="entry name" value="Dynein_C_barrel"/>
</dbReference>
<evidence type="ECO:0000256" key="11">
    <source>
        <dbReference type="ARBA" id="ARBA00023175"/>
    </source>
</evidence>
<evidence type="ECO:0000256" key="12">
    <source>
        <dbReference type="ARBA" id="ARBA00023212"/>
    </source>
</evidence>
<dbReference type="FunFam" id="1.20.920.20:FF:000001">
    <property type="entry name" value="dynein heavy chain 2, axonemal"/>
    <property type="match status" value="1"/>
</dbReference>
<dbReference type="GO" id="GO:0005524">
    <property type="term" value="F:ATP binding"/>
    <property type="evidence" value="ECO:0007669"/>
    <property type="project" value="UniProtKB-KW"/>
</dbReference>
<dbReference type="Pfam" id="PF18198">
    <property type="entry name" value="AAA_lid_11"/>
    <property type="match status" value="1"/>
</dbReference>
<evidence type="ECO:0000256" key="4">
    <source>
        <dbReference type="ARBA" id="ARBA00022701"/>
    </source>
</evidence>
<dbReference type="Pfam" id="PF01833">
    <property type="entry name" value="TIG"/>
    <property type="match status" value="1"/>
</dbReference>
<dbReference type="InterPro" id="IPR017868">
    <property type="entry name" value="Filamin/ABP280_repeat-like"/>
</dbReference>
<evidence type="ECO:0000256" key="16">
    <source>
        <dbReference type="SAM" id="MobiDB-lite"/>
    </source>
</evidence>
<dbReference type="Pfam" id="PF08393">
    <property type="entry name" value="DHC_N2"/>
    <property type="match status" value="1"/>
</dbReference>
<feature type="coiled-coil region" evidence="15">
    <location>
        <begin position="2858"/>
        <end position="2923"/>
    </location>
</feature>
<evidence type="ECO:0000256" key="3">
    <source>
        <dbReference type="ARBA" id="ARBA00022490"/>
    </source>
</evidence>